<feature type="compositionally biased region" description="Low complexity" evidence="1">
    <location>
        <begin position="53"/>
        <end position="99"/>
    </location>
</feature>
<proteinExistence type="predicted"/>
<feature type="compositionally biased region" description="Low complexity" evidence="1">
    <location>
        <begin position="143"/>
        <end position="167"/>
    </location>
</feature>
<keyword evidence="3" id="KW-1185">Reference proteome</keyword>
<reference evidence="2 3" key="1">
    <citation type="journal article" date="2024" name="BMC Genomics">
        <title>De novo assembly and annotation of Popillia japonica's genome with initial clues to its potential as an invasive pest.</title>
        <authorList>
            <person name="Cucini C."/>
            <person name="Boschi S."/>
            <person name="Funari R."/>
            <person name="Cardaioli E."/>
            <person name="Iannotti N."/>
            <person name="Marturano G."/>
            <person name="Paoli F."/>
            <person name="Bruttini M."/>
            <person name="Carapelli A."/>
            <person name="Frati F."/>
            <person name="Nardi F."/>
        </authorList>
    </citation>
    <scope>NUCLEOTIDE SEQUENCE [LARGE SCALE GENOMIC DNA]</scope>
    <source>
        <strain evidence="2">DMR45628</strain>
    </source>
</reference>
<gene>
    <name evidence="2" type="ORF">QE152_g28318</name>
</gene>
<accession>A0AAW1JKQ5</accession>
<protein>
    <submittedName>
        <fullName evidence="2">Uncharacterized protein</fullName>
    </submittedName>
</protein>
<dbReference type="Proteomes" id="UP001458880">
    <property type="component" value="Unassembled WGS sequence"/>
</dbReference>
<sequence>MLILKSFFLQQAQLQVQSGGGMVGNTQQLQGMLVQQQNPAQHQNRMQMQSLLQGGPAQAPNAGPPGQAMAQQQQQWFKQQQILMRQQQQQQQQQQQFQQPPAPPYQRLPAIRQPHMGYPNTFQDQNFPTMQGLKPTPPPVPSPQGVMGPPQGSISLQQQHQLIQSVRSPPPIASPQPNPSPRPTPSPRNQPVPSPRGPQPSPHELAASEMLLGQNHTSGLHPHASPASQNQETGDMTPQDQLTKFVEQL</sequence>
<name>A0AAW1JKQ5_POPJA</name>
<evidence type="ECO:0000313" key="3">
    <source>
        <dbReference type="Proteomes" id="UP001458880"/>
    </source>
</evidence>
<evidence type="ECO:0000313" key="2">
    <source>
        <dbReference type="EMBL" id="KAK9704424.1"/>
    </source>
</evidence>
<dbReference type="EMBL" id="JASPKY010000350">
    <property type="protein sequence ID" value="KAK9704424.1"/>
    <property type="molecule type" value="Genomic_DNA"/>
</dbReference>
<feature type="compositionally biased region" description="Polar residues" evidence="1">
    <location>
        <begin position="226"/>
        <end position="242"/>
    </location>
</feature>
<feature type="compositionally biased region" description="Pro residues" evidence="1">
    <location>
        <begin position="168"/>
        <end position="201"/>
    </location>
</feature>
<dbReference type="AlphaFoldDB" id="A0AAW1JKQ5"/>
<evidence type="ECO:0000256" key="1">
    <source>
        <dbReference type="SAM" id="MobiDB-lite"/>
    </source>
</evidence>
<comment type="caution">
    <text evidence="2">The sequence shown here is derived from an EMBL/GenBank/DDBJ whole genome shotgun (WGS) entry which is preliminary data.</text>
</comment>
<feature type="region of interest" description="Disordered" evidence="1">
    <location>
        <begin position="52"/>
        <end position="249"/>
    </location>
</feature>
<feature type="compositionally biased region" description="Polar residues" evidence="1">
    <location>
        <begin position="120"/>
        <end position="129"/>
    </location>
</feature>
<organism evidence="2 3">
    <name type="scientific">Popillia japonica</name>
    <name type="common">Japanese beetle</name>
    <dbReference type="NCBI Taxonomy" id="7064"/>
    <lineage>
        <taxon>Eukaryota</taxon>
        <taxon>Metazoa</taxon>
        <taxon>Ecdysozoa</taxon>
        <taxon>Arthropoda</taxon>
        <taxon>Hexapoda</taxon>
        <taxon>Insecta</taxon>
        <taxon>Pterygota</taxon>
        <taxon>Neoptera</taxon>
        <taxon>Endopterygota</taxon>
        <taxon>Coleoptera</taxon>
        <taxon>Polyphaga</taxon>
        <taxon>Scarabaeiformia</taxon>
        <taxon>Scarabaeidae</taxon>
        <taxon>Rutelinae</taxon>
        <taxon>Popillia</taxon>
    </lineage>
</organism>